<evidence type="ECO:0000313" key="8">
    <source>
        <dbReference type="EMBL" id="TIA29518.1"/>
    </source>
</evidence>
<evidence type="ECO:0000313" key="11">
    <source>
        <dbReference type="Proteomes" id="UP000308014"/>
    </source>
</evidence>
<keyword evidence="2" id="KW-0812">Transmembrane</keyword>
<protein>
    <submittedName>
        <fullName evidence="6">Uncharacterized protein</fullName>
    </submittedName>
</protein>
<evidence type="ECO:0000256" key="2">
    <source>
        <dbReference type="SAM" id="Phobius"/>
    </source>
</evidence>
<organism evidence="6 13">
    <name type="scientific">Aureobasidium pullulans</name>
    <name type="common">Black yeast</name>
    <name type="synonym">Pullularia pullulans</name>
    <dbReference type="NCBI Taxonomy" id="5580"/>
    <lineage>
        <taxon>Eukaryota</taxon>
        <taxon>Fungi</taxon>
        <taxon>Dikarya</taxon>
        <taxon>Ascomycota</taxon>
        <taxon>Pezizomycotina</taxon>
        <taxon>Dothideomycetes</taxon>
        <taxon>Dothideomycetidae</taxon>
        <taxon>Dothideales</taxon>
        <taxon>Saccotheciaceae</taxon>
        <taxon>Aureobasidium</taxon>
    </lineage>
</organism>
<dbReference type="Proteomes" id="UP000305064">
    <property type="component" value="Unassembled WGS sequence"/>
</dbReference>
<feature type="transmembrane region" description="Helical" evidence="2">
    <location>
        <begin position="12"/>
        <end position="36"/>
    </location>
</feature>
<dbReference type="EMBL" id="QZBZ01000434">
    <property type="protein sequence ID" value="TIA29518.1"/>
    <property type="molecule type" value="Genomic_DNA"/>
</dbReference>
<evidence type="ECO:0000313" key="5">
    <source>
        <dbReference type="EMBL" id="THW61260.1"/>
    </source>
</evidence>
<evidence type="ECO:0000313" key="14">
    <source>
        <dbReference type="Proteomes" id="UP000310421"/>
    </source>
</evidence>
<feature type="region of interest" description="Disordered" evidence="1">
    <location>
        <begin position="73"/>
        <end position="136"/>
    </location>
</feature>
<proteinExistence type="predicted"/>
<evidence type="ECO:0000313" key="13">
    <source>
        <dbReference type="Proteomes" id="UP000308802"/>
    </source>
</evidence>
<dbReference type="EMBL" id="QZAJ01001002">
    <property type="protein sequence ID" value="THW04234.1"/>
    <property type="molecule type" value="Genomic_DNA"/>
</dbReference>
<keyword evidence="2" id="KW-0472">Membrane</keyword>
<evidence type="ECO:0000313" key="10">
    <source>
        <dbReference type="Proteomes" id="UP000305064"/>
    </source>
</evidence>
<evidence type="ECO:0000313" key="3">
    <source>
        <dbReference type="EMBL" id="THV66640.1"/>
    </source>
</evidence>
<dbReference type="EMBL" id="QZAN01000051">
    <property type="protein sequence ID" value="THW61260.1"/>
    <property type="molecule type" value="Genomic_DNA"/>
</dbReference>
<name>A0A4S8U0H0_AURPU</name>
<dbReference type="Proteomes" id="UP000310421">
    <property type="component" value="Unassembled WGS sequence"/>
</dbReference>
<evidence type="ECO:0000313" key="12">
    <source>
        <dbReference type="Proteomes" id="UP000308724"/>
    </source>
</evidence>
<keyword evidence="2" id="KW-1133">Transmembrane helix</keyword>
<evidence type="ECO:0000313" key="4">
    <source>
        <dbReference type="EMBL" id="THW04234.1"/>
    </source>
</evidence>
<dbReference type="Proteomes" id="UP000304951">
    <property type="component" value="Unassembled WGS sequence"/>
</dbReference>
<evidence type="ECO:0000313" key="9">
    <source>
        <dbReference type="Proteomes" id="UP000304951"/>
    </source>
</evidence>
<dbReference type="EMBL" id="QZBJ01000003">
    <property type="protein sequence ID" value="THY79324.1"/>
    <property type="molecule type" value="Genomic_DNA"/>
</dbReference>
<comment type="caution">
    <text evidence="6">The sequence shown here is derived from an EMBL/GenBank/DDBJ whole genome shotgun (WGS) entry which is preliminary data.</text>
</comment>
<feature type="compositionally biased region" description="Basic and acidic residues" evidence="1">
    <location>
        <begin position="93"/>
        <end position="102"/>
    </location>
</feature>
<dbReference type="Proteomes" id="UP000308724">
    <property type="component" value="Unassembled WGS sequence"/>
</dbReference>
<dbReference type="EMBL" id="QZAF01000500">
    <property type="protein sequence ID" value="THV66640.1"/>
    <property type="molecule type" value="Genomic_DNA"/>
</dbReference>
<gene>
    <name evidence="8" type="ORF">D6C78_10175</name>
    <name evidence="7" type="ORF">D6C94_00546</name>
    <name evidence="6" type="ORF">D6D19_07588</name>
    <name evidence="5" type="ORF">D6D20_05212</name>
    <name evidence="4" type="ORF">D6D24_10593</name>
    <name evidence="3" type="ORF">D6D28_08182</name>
</gene>
<dbReference type="Proteomes" id="UP000308014">
    <property type="component" value="Unassembled WGS sequence"/>
</dbReference>
<dbReference type="EMBL" id="QZAO01000310">
    <property type="protein sequence ID" value="THW70829.1"/>
    <property type="molecule type" value="Genomic_DNA"/>
</dbReference>
<evidence type="ECO:0000256" key="1">
    <source>
        <dbReference type="SAM" id="MobiDB-lite"/>
    </source>
</evidence>
<reference evidence="9 10" key="1">
    <citation type="submission" date="2018-10" db="EMBL/GenBank/DDBJ databases">
        <title>Fifty Aureobasidium pullulans genomes reveal a recombining polyextremotolerant generalist.</title>
        <authorList>
            <person name="Gostincar C."/>
            <person name="Turk M."/>
            <person name="Zajc J."/>
            <person name="Gunde-Cimerman N."/>
        </authorList>
    </citation>
    <scope>NUCLEOTIDE SEQUENCE [LARGE SCALE GENOMIC DNA]</scope>
    <source>
        <strain evidence="6 13">EXF-10659</strain>
        <strain evidence="5 14">EXF-10751</strain>
        <strain evidence="4 11">EXF-11318</strain>
        <strain evidence="3 9">EXF-11900</strain>
        <strain evidence="8 12">EXF-1645</strain>
        <strain evidence="7 10">EXF-4256</strain>
    </source>
</reference>
<dbReference type="Proteomes" id="UP000308802">
    <property type="component" value="Unassembled WGS sequence"/>
</dbReference>
<accession>A0A4S8U0H0</accession>
<evidence type="ECO:0000313" key="6">
    <source>
        <dbReference type="EMBL" id="THW70829.1"/>
    </source>
</evidence>
<sequence>MTTLLGGDGLATFVEAAAIGFSGPNMAAILLSCLGLTTSKLRAKQRAKKEREQEYEENFDILKEQNANRVRQLSNQGSYQGSMDGRTLYGDGVTDHAPEMQQHHSRNGSTAQPTAAAPAPPKYDDIVEETASRHSG</sequence>
<dbReference type="AlphaFoldDB" id="A0A4S8U0H0"/>
<dbReference type="OrthoDB" id="3910220at2759"/>
<evidence type="ECO:0000313" key="7">
    <source>
        <dbReference type="EMBL" id="THY79324.1"/>
    </source>
</evidence>